<sequence length="66" mass="7409">MDTPQFEREIHKIANRCVSEARAVAKKRRRWTQELTATDVAAGIDTAEIARPADAARTNVDEGTWL</sequence>
<gene>
    <name evidence="1" type="ORF">B5V02_02025</name>
</gene>
<dbReference type="EMBL" id="MZXV01000011">
    <property type="protein sequence ID" value="PZV40152.1"/>
    <property type="molecule type" value="Genomic_DNA"/>
</dbReference>
<proteinExistence type="predicted"/>
<evidence type="ECO:0000313" key="1">
    <source>
        <dbReference type="EMBL" id="PZV40152.1"/>
    </source>
</evidence>
<comment type="caution">
    <text evidence="1">The sequence shown here is derived from an EMBL/GenBank/DDBJ whole genome shotgun (WGS) entry which is preliminary data.</text>
</comment>
<reference evidence="2" key="1">
    <citation type="submission" date="2017-03" db="EMBL/GenBank/DDBJ databases">
        <authorList>
            <person name="Safronova V.I."/>
            <person name="Sazanova A.L."/>
            <person name="Chirak E.R."/>
        </authorList>
    </citation>
    <scope>NUCLEOTIDE SEQUENCE [LARGE SCALE GENOMIC DNA]</scope>
    <source>
        <strain evidence="2">Ach-343</strain>
    </source>
</reference>
<dbReference type="Proteomes" id="UP000248616">
    <property type="component" value="Unassembled WGS sequence"/>
</dbReference>
<evidence type="ECO:0000313" key="2">
    <source>
        <dbReference type="Proteomes" id="UP000248616"/>
    </source>
</evidence>
<name>A0A2W7CA97_9HYPH</name>
<dbReference type="OrthoDB" id="8090777at2"/>
<protein>
    <submittedName>
        <fullName evidence="1">Uncharacterized protein</fullName>
    </submittedName>
</protein>
<dbReference type="AlphaFoldDB" id="A0A2W7CA97"/>
<keyword evidence="2" id="KW-1185">Reference proteome</keyword>
<accession>A0A2W7CA97</accession>
<organism evidence="1 2">
    <name type="scientific">Mesorhizobium kowhaii</name>
    <dbReference type="NCBI Taxonomy" id="1300272"/>
    <lineage>
        <taxon>Bacteria</taxon>
        <taxon>Pseudomonadati</taxon>
        <taxon>Pseudomonadota</taxon>
        <taxon>Alphaproteobacteria</taxon>
        <taxon>Hyphomicrobiales</taxon>
        <taxon>Phyllobacteriaceae</taxon>
        <taxon>Mesorhizobium</taxon>
    </lineage>
</organism>